<dbReference type="SUPFAM" id="SSF51735">
    <property type="entry name" value="NAD(P)-binding Rossmann-fold domains"/>
    <property type="match status" value="1"/>
</dbReference>
<feature type="domain" description="Enoyl reductase (ER)" evidence="6">
    <location>
        <begin position="12"/>
        <end position="329"/>
    </location>
</feature>
<keyword evidence="4" id="KW-0560">Oxidoreductase</keyword>
<evidence type="ECO:0000313" key="7">
    <source>
        <dbReference type="EMBL" id="EDV21158.1"/>
    </source>
</evidence>
<proteinExistence type="inferred from homology"/>
<dbReference type="Gene3D" id="3.90.180.10">
    <property type="entry name" value="Medium-chain alcohol dehydrogenases, catalytic domain"/>
    <property type="match status" value="1"/>
</dbReference>
<dbReference type="Gene3D" id="3.40.50.720">
    <property type="entry name" value="NAD(P)-binding Rossmann-like Domain"/>
    <property type="match status" value="1"/>
</dbReference>
<evidence type="ECO:0000256" key="5">
    <source>
        <dbReference type="RuleBase" id="RU361277"/>
    </source>
</evidence>
<keyword evidence="3 5" id="KW-0862">Zinc</keyword>
<dbReference type="FunFam" id="3.90.180.10:FF:000069">
    <property type="entry name" value="Putative NADP-dependent alcohol dehydrogenase"/>
    <property type="match status" value="1"/>
</dbReference>
<dbReference type="PhylomeDB" id="B3S892"/>
<dbReference type="PROSITE" id="PS00059">
    <property type="entry name" value="ADH_ZINC"/>
    <property type="match status" value="1"/>
</dbReference>
<dbReference type="OrthoDB" id="3941538at2759"/>
<evidence type="ECO:0000256" key="4">
    <source>
        <dbReference type="ARBA" id="ARBA00023002"/>
    </source>
</evidence>
<dbReference type="Proteomes" id="UP000009022">
    <property type="component" value="Unassembled WGS sequence"/>
</dbReference>
<dbReference type="InterPro" id="IPR047109">
    <property type="entry name" value="CAD-like"/>
</dbReference>
<name>B3S892_TRIAD</name>
<dbReference type="STRING" id="10228.B3S892"/>
<sequence>MIPEQIEAYVVDDVSKQTFRKAQIDVPQLQSHDVLVNIECCSVCHTDFFCPAGKAPGHEFIGKIVAVGSNVVKLKVGQRVGGGWQLGSCQNCNVCNDGKQHICPEKTNFINAPIGGFAEYVVWDSRFLYDIPETMSSADAAPLLCAGITVYAPLANHNVQPGSRVGILGVGGLGHLGIKFAKAWGCRVVALSTSSNKEKEARAFGADEFVVTKDADQLKSLKPLDMIINTVSANLDYESYINLLAPRGKFVVIGIASKPLQVNGGLLIGSERSIVGSLVGSPIMMQKMLNFAGMHNISPQLEIYPMDVDHCHTAFERIDQNLARYRIVLTNCNFELDSFHF</sequence>
<dbReference type="EMBL" id="DS985255">
    <property type="protein sequence ID" value="EDV21158.1"/>
    <property type="molecule type" value="Genomic_DNA"/>
</dbReference>
<dbReference type="FunFam" id="3.40.50.720:FF:000022">
    <property type="entry name" value="Cinnamyl alcohol dehydrogenase"/>
    <property type="match status" value="1"/>
</dbReference>
<comment type="cofactor">
    <cofactor evidence="1 5">
        <name>Zn(2+)</name>
        <dbReference type="ChEBI" id="CHEBI:29105"/>
    </cofactor>
</comment>
<dbReference type="AlphaFoldDB" id="B3S892"/>
<evidence type="ECO:0000313" key="8">
    <source>
        <dbReference type="Proteomes" id="UP000009022"/>
    </source>
</evidence>
<keyword evidence="2 5" id="KW-0479">Metal-binding</keyword>
<dbReference type="KEGG" id="tad:TRIADDRAFT_30775"/>
<dbReference type="Pfam" id="PF00107">
    <property type="entry name" value="ADH_zinc_N"/>
    <property type="match status" value="1"/>
</dbReference>
<evidence type="ECO:0000259" key="6">
    <source>
        <dbReference type="SMART" id="SM00829"/>
    </source>
</evidence>
<dbReference type="eggNOG" id="KOG0023">
    <property type="taxonomic scope" value="Eukaryota"/>
</dbReference>
<dbReference type="Pfam" id="PF08240">
    <property type="entry name" value="ADH_N"/>
    <property type="match status" value="1"/>
</dbReference>
<protein>
    <recommendedName>
        <fullName evidence="6">Enoyl reductase (ER) domain-containing protein</fullName>
    </recommendedName>
</protein>
<dbReference type="SMART" id="SM00829">
    <property type="entry name" value="PKS_ER"/>
    <property type="match status" value="1"/>
</dbReference>
<dbReference type="GO" id="GO:0008106">
    <property type="term" value="F:alcohol dehydrogenase (NADP+) activity"/>
    <property type="evidence" value="ECO:0000318"/>
    <property type="project" value="GO_Central"/>
</dbReference>
<dbReference type="CDD" id="cd05283">
    <property type="entry name" value="CAD1"/>
    <property type="match status" value="1"/>
</dbReference>
<accession>B3S892</accession>
<dbReference type="InParanoid" id="B3S892"/>
<dbReference type="RefSeq" id="XP_002116488.1">
    <property type="nucleotide sequence ID" value="XM_002116452.1"/>
</dbReference>
<evidence type="ECO:0000256" key="1">
    <source>
        <dbReference type="ARBA" id="ARBA00001947"/>
    </source>
</evidence>
<dbReference type="InterPro" id="IPR011032">
    <property type="entry name" value="GroES-like_sf"/>
</dbReference>
<dbReference type="GO" id="GO:0008270">
    <property type="term" value="F:zinc ion binding"/>
    <property type="evidence" value="ECO:0007669"/>
    <property type="project" value="InterPro"/>
</dbReference>
<dbReference type="InterPro" id="IPR020843">
    <property type="entry name" value="ER"/>
</dbReference>
<dbReference type="GeneID" id="6757700"/>
<dbReference type="HOGENOM" id="CLU_026673_20_2_1"/>
<organism evidence="7 8">
    <name type="scientific">Trichoplax adhaerens</name>
    <name type="common">Trichoplax reptans</name>
    <dbReference type="NCBI Taxonomy" id="10228"/>
    <lineage>
        <taxon>Eukaryota</taxon>
        <taxon>Metazoa</taxon>
        <taxon>Placozoa</taxon>
        <taxon>Uniplacotomia</taxon>
        <taxon>Trichoplacea</taxon>
        <taxon>Trichoplacidae</taxon>
        <taxon>Trichoplax</taxon>
    </lineage>
</organism>
<dbReference type="SUPFAM" id="SSF50129">
    <property type="entry name" value="GroES-like"/>
    <property type="match status" value="1"/>
</dbReference>
<reference evidence="7 8" key="1">
    <citation type="journal article" date="2008" name="Nature">
        <title>The Trichoplax genome and the nature of placozoans.</title>
        <authorList>
            <person name="Srivastava M."/>
            <person name="Begovic E."/>
            <person name="Chapman J."/>
            <person name="Putnam N.H."/>
            <person name="Hellsten U."/>
            <person name="Kawashima T."/>
            <person name="Kuo A."/>
            <person name="Mitros T."/>
            <person name="Salamov A."/>
            <person name="Carpenter M.L."/>
            <person name="Signorovitch A.Y."/>
            <person name="Moreno M.A."/>
            <person name="Kamm K."/>
            <person name="Grimwood J."/>
            <person name="Schmutz J."/>
            <person name="Shapiro H."/>
            <person name="Grigoriev I.V."/>
            <person name="Buss L.W."/>
            <person name="Schierwater B."/>
            <person name="Dellaporta S.L."/>
            <person name="Rokhsar D.S."/>
        </authorList>
    </citation>
    <scope>NUCLEOTIDE SEQUENCE [LARGE SCALE GENOMIC DNA]</scope>
    <source>
        <strain evidence="7 8">Grell-BS-1999</strain>
    </source>
</reference>
<evidence type="ECO:0000256" key="3">
    <source>
        <dbReference type="ARBA" id="ARBA00022833"/>
    </source>
</evidence>
<dbReference type="PANTHER" id="PTHR42683">
    <property type="entry name" value="ALDEHYDE REDUCTASE"/>
    <property type="match status" value="1"/>
</dbReference>
<dbReference type="OMA" id="GWGEQKF"/>
<comment type="similarity">
    <text evidence="5">Belongs to the zinc-containing alcohol dehydrogenase family.</text>
</comment>
<dbReference type="InterPro" id="IPR002328">
    <property type="entry name" value="ADH_Zn_CS"/>
</dbReference>
<dbReference type="GO" id="GO:0006066">
    <property type="term" value="P:alcohol metabolic process"/>
    <property type="evidence" value="ECO:0000318"/>
    <property type="project" value="GO_Central"/>
</dbReference>
<dbReference type="InterPro" id="IPR036291">
    <property type="entry name" value="NAD(P)-bd_dom_sf"/>
</dbReference>
<dbReference type="InterPro" id="IPR013149">
    <property type="entry name" value="ADH-like_C"/>
</dbReference>
<dbReference type="InterPro" id="IPR013154">
    <property type="entry name" value="ADH-like_N"/>
</dbReference>
<evidence type="ECO:0000256" key="2">
    <source>
        <dbReference type="ARBA" id="ARBA00022723"/>
    </source>
</evidence>
<dbReference type="FunFam" id="3.90.180.10:FF:000022">
    <property type="entry name" value="NADP-dependent alcohol dehydrogenase"/>
    <property type="match status" value="1"/>
</dbReference>
<gene>
    <name evidence="7" type="ORF">TRIADDRAFT_30775</name>
</gene>
<keyword evidence="8" id="KW-1185">Reference proteome</keyword>
<dbReference type="CTD" id="6757700"/>